<reference evidence="1" key="1">
    <citation type="submission" date="2023-07" db="EMBL/GenBank/DDBJ databases">
        <title>A chromosome-level genome assembly of Lolium multiflorum.</title>
        <authorList>
            <person name="Chen Y."/>
            <person name="Copetti D."/>
            <person name="Kolliker R."/>
            <person name="Studer B."/>
        </authorList>
    </citation>
    <scope>NUCLEOTIDE SEQUENCE</scope>
    <source>
        <strain evidence="1">02402/16</strain>
        <tissue evidence="1">Leaf</tissue>
    </source>
</reference>
<accession>A0AAD8QH81</accession>
<dbReference type="InterPro" id="IPR043502">
    <property type="entry name" value="DNA/RNA_pol_sf"/>
</dbReference>
<gene>
    <name evidence="1" type="ORF">QYE76_008353</name>
</gene>
<dbReference type="PANTHER" id="PTHR33064:SF37">
    <property type="entry name" value="RIBONUCLEASE H"/>
    <property type="match status" value="1"/>
</dbReference>
<dbReference type="InterPro" id="IPR051320">
    <property type="entry name" value="Viral_Replic_Matur_Polypro"/>
</dbReference>
<dbReference type="Gene3D" id="3.30.70.270">
    <property type="match status" value="1"/>
</dbReference>
<evidence type="ECO:0008006" key="3">
    <source>
        <dbReference type="Google" id="ProtNLM"/>
    </source>
</evidence>
<dbReference type="SUPFAM" id="SSF56672">
    <property type="entry name" value="DNA/RNA polymerases"/>
    <property type="match status" value="1"/>
</dbReference>
<evidence type="ECO:0000313" key="1">
    <source>
        <dbReference type="EMBL" id="KAK1601183.1"/>
    </source>
</evidence>
<keyword evidence="2" id="KW-1185">Reference proteome</keyword>
<organism evidence="1 2">
    <name type="scientific">Lolium multiflorum</name>
    <name type="common">Italian ryegrass</name>
    <name type="synonym">Lolium perenne subsp. multiflorum</name>
    <dbReference type="NCBI Taxonomy" id="4521"/>
    <lineage>
        <taxon>Eukaryota</taxon>
        <taxon>Viridiplantae</taxon>
        <taxon>Streptophyta</taxon>
        <taxon>Embryophyta</taxon>
        <taxon>Tracheophyta</taxon>
        <taxon>Spermatophyta</taxon>
        <taxon>Magnoliopsida</taxon>
        <taxon>Liliopsida</taxon>
        <taxon>Poales</taxon>
        <taxon>Poaceae</taxon>
        <taxon>BOP clade</taxon>
        <taxon>Pooideae</taxon>
        <taxon>Poodae</taxon>
        <taxon>Poeae</taxon>
        <taxon>Poeae Chloroplast Group 2 (Poeae type)</taxon>
        <taxon>Loliodinae</taxon>
        <taxon>Loliinae</taxon>
        <taxon>Lolium</taxon>
    </lineage>
</organism>
<dbReference type="EMBL" id="JAUUTY010000491">
    <property type="protein sequence ID" value="KAK1601183.1"/>
    <property type="molecule type" value="Genomic_DNA"/>
</dbReference>
<proteinExistence type="predicted"/>
<dbReference type="PANTHER" id="PTHR33064">
    <property type="entry name" value="POL PROTEIN"/>
    <property type="match status" value="1"/>
</dbReference>
<evidence type="ECO:0000313" key="2">
    <source>
        <dbReference type="Proteomes" id="UP001231189"/>
    </source>
</evidence>
<dbReference type="Proteomes" id="UP001231189">
    <property type="component" value="Unassembled WGS sequence"/>
</dbReference>
<dbReference type="InterPro" id="IPR043128">
    <property type="entry name" value="Rev_trsase/Diguanyl_cyclase"/>
</dbReference>
<comment type="caution">
    <text evidence="1">The sequence shown here is derived from an EMBL/GenBank/DDBJ whole genome shotgun (WGS) entry which is preliminary data.</text>
</comment>
<protein>
    <recommendedName>
        <fullName evidence="3">DUF4219 domain-containing protein</fullName>
    </recommendedName>
</protein>
<dbReference type="AlphaFoldDB" id="A0AAD8QH81"/>
<name>A0AAD8QH81_LOLMU</name>
<sequence>MVLPAITDGTSAAPAAAAPVALVSAGGAPRHAGLVILSFATGNYSKWCIYMRASLGRSGYLGHIDGTVAAAPTNDEWATADYTVLNHLHAAIDKDVADMILAGVQTARQLWLATRHLFTANKVNKAIYLDNDVVSKRGIEPNPEKTSAVMRTKRPTCLVDAQKLPGRVAALSRFIPRLGDKATPLYRLLKKSESFDWTNKARKALEELQNALRNAPILAAPLPQETMLLHVAVSNRA</sequence>